<keyword evidence="9" id="KW-0012">Acyltransferase</keyword>
<feature type="region of interest" description="Disordered" evidence="6">
    <location>
        <begin position="367"/>
        <end position="453"/>
    </location>
</feature>
<feature type="domain" description="RING-type" evidence="7">
    <location>
        <begin position="12"/>
        <end position="57"/>
    </location>
</feature>
<feature type="region of interest" description="Disordered" evidence="6">
    <location>
        <begin position="704"/>
        <end position="728"/>
    </location>
</feature>
<feature type="coiled-coil region" evidence="5">
    <location>
        <begin position="239"/>
        <end position="266"/>
    </location>
</feature>
<feature type="domain" description="B box-type" evidence="8">
    <location>
        <begin position="160"/>
        <end position="202"/>
    </location>
</feature>
<evidence type="ECO:0000313" key="9">
    <source>
        <dbReference type="EMBL" id="CAC5383342.1"/>
    </source>
</evidence>
<evidence type="ECO:0000259" key="8">
    <source>
        <dbReference type="PROSITE" id="PS50119"/>
    </source>
</evidence>
<dbReference type="PROSITE" id="PS00518">
    <property type="entry name" value="ZF_RING_1"/>
    <property type="match status" value="1"/>
</dbReference>
<dbReference type="InterPro" id="IPR011042">
    <property type="entry name" value="6-blade_b-propeller_TolB-like"/>
</dbReference>
<evidence type="ECO:0000256" key="4">
    <source>
        <dbReference type="PROSITE-ProRule" id="PRU00024"/>
    </source>
</evidence>
<feature type="compositionally biased region" description="Basic and acidic residues" evidence="6">
    <location>
        <begin position="818"/>
        <end position="839"/>
    </location>
</feature>
<dbReference type="PROSITE" id="PS50089">
    <property type="entry name" value="ZF_RING_2"/>
    <property type="match status" value="1"/>
</dbReference>
<feature type="compositionally biased region" description="Polar residues" evidence="6">
    <location>
        <begin position="573"/>
        <end position="583"/>
    </location>
</feature>
<keyword evidence="5" id="KW-0175">Coiled coil</keyword>
<feature type="compositionally biased region" description="Basic and acidic residues" evidence="6">
    <location>
        <begin position="508"/>
        <end position="517"/>
    </location>
</feature>
<dbReference type="InterPro" id="IPR018957">
    <property type="entry name" value="Znf_C3HC4_RING-type"/>
</dbReference>
<dbReference type="InterPro" id="IPR013083">
    <property type="entry name" value="Znf_RING/FYVE/PHD"/>
</dbReference>
<dbReference type="PANTHER" id="PTHR25462">
    <property type="entry name" value="BONUS, ISOFORM C-RELATED"/>
    <property type="match status" value="1"/>
</dbReference>
<dbReference type="GO" id="GO:0008270">
    <property type="term" value="F:zinc ion binding"/>
    <property type="evidence" value="ECO:0007669"/>
    <property type="project" value="UniProtKB-KW"/>
</dbReference>
<feature type="compositionally biased region" description="Low complexity" evidence="6">
    <location>
        <begin position="386"/>
        <end position="400"/>
    </location>
</feature>
<feature type="compositionally biased region" description="Basic and acidic residues" evidence="6">
    <location>
        <begin position="869"/>
        <end position="881"/>
    </location>
</feature>
<feature type="region of interest" description="Disordered" evidence="6">
    <location>
        <begin position="866"/>
        <end position="949"/>
    </location>
</feature>
<feature type="region of interest" description="Disordered" evidence="6">
    <location>
        <begin position="470"/>
        <end position="659"/>
    </location>
</feature>
<dbReference type="PANTHER" id="PTHR25462:SF296">
    <property type="entry name" value="MEIOTIC P26, ISOFORM F"/>
    <property type="match status" value="1"/>
</dbReference>
<dbReference type="Gene3D" id="2.120.10.30">
    <property type="entry name" value="TolB, C-terminal domain"/>
    <property type="match status" value="1"/>
</dbReference>
<evidence type="ECO:0000313" key="10">
    <source>
        <dbReference type="Proteomes" id="UP000507470"/>
    </source>
</evidence>
<evidence type="ECO:0000256" key="1">
    <source>
        <dbReference type="ARBA" id="ARBA00022723"/>
    </source>
</evidence>
<feature type="region of interest" description="Disordered" evidence="6">
    <location>
        <begin position="968"/>
        <end position="1039"/>
    </location>
</feature>
<dbReference type="Gene3D" id="3.30.160.60">
    <property type="entry name" value="Classic Zinc Finger"/>
    <property type="match status" value="1"/>
</dbReference>
<dbReference type="InterPro" id="IPR017907">
    <property type="entry name" value="Znf_RING_CS"/>
</dbReference>
<feature type="compositionally biased region" description="Acidic residues" evidence="6">
    <location>
        <begin position="488"/>
        <end position="498"/>
    </location>
</feature>
<feature type="compositionally biased region" description="Acidic residues" evidence="6">
    <location>
        <begin position="625"/>
        <end position="636"/>
    </location>
</feature>
<organism evidence="9 10">
    <name type="scientific">Mytilus coruscus</name>
    <name type="common">Sea mussel</name>
    <dbReference type="NCBI Taxonomy" id="42192"/>
    <lineage>
        <taxon>Eukaryota</taxon>
        <taxon>Metazoa</taxon>
        <taxon>Spiralia</taxon>
        <taxon>Lophotrochozoa</taxon>
        <taxon>Mollusca</taxon>
        <taxon>Bivalvia</taxon>
        <taxon>Autobranchia</taxon>
        <taxon>Pteriomorphia</taxon>
        <taxon>Mytilida</taxon>
        <taxon>Mytiloidea</taxon>
        <taxon>Mytilidae</taxon>
        <taxon>Mytilinae</taxon>
        <taxon>Mytilus</taxon>
    </lineage>
</organism>
<feature type="region of interest" description="Disordered" evidence="6">
    <location>
        <begin position="818"/>
        <end position="849"/>
    </location>
</feature>
<dbReference type="SUPFAM" id="SSF57845">
    <property type="entry name" value="B-box zinc-binding domain"/>
    <property type="match status" value="1"/>
</dbReference>
<dbReference type="SMART" id="SM00184">
    <property type="entry name" value="RING"/>
    <property type="match status" value="1"/>
</dbReference>
<evidence type="ECO:0000256" key="5">
    <source>
        <dbReference type="SAM" id="Coils"/>
    </source>
</evidence>
<keyword evidence="3" id="KW-0862">Zinc</keyword>
<feature type="compositionally biased region" description="Basic and acidic residues" evidence="6">
    <location>
        <begin position="1017"/>
        <end position="1039"/>
    </location>
</feature>
<dbReference type="Gene3D" id="3.30.40.10">
    <property type="entry name" value="Zinc/RING finger domain, C3HC4 (zinc finger)"/>
    <property type="match status" value="1"/>
</dbReference>
<keyword evidence="9" id="KW-0808">Transferase</keyword>
<evidence type="ECO:0000256" key="3">
    <source>
        <dbReference type="ARBA" id="ARBA00022833"/>
    </source>
</evidence>
<dbReference type="OrthoDB" id="6056825at2759"/>
<keyword evidence="1" id="KW-0479">Metal-binding</keyword>
<gene>
    <name evidence="9" type="ORF">MCOR_19100</name>
</gene>
<keyword evidence="2 4" id="KW-0863">Zinc-finger</keyword>
<dbReference type="CDD" id="cd19757">
    <property type="entry name" value="Bbox1"/>
    <property type="match status" value="1"/>
</dbReference>
<reference evidence="9 10" key="1">
    <citation type="submission" date="2020-06" db="EMBL/GenBank/DDBJ databases">
        <authorList>
            <person name="Li R."/>
            <person name="Bekaert M."/>
        </authorList>
    </citation>
    <scope>NUCLEOTIDE SEQUENCE [LARGE SCALE GENOMIC DNA]</scope>
    <source>
        <strain evidence="10">wild</strain>
    </source>
</reference>
<feature type="compositionally biased region" description="Basic and acidic residues" evidence="6">
    <location>
        <begin position="711"/>
        <end position="728"/>
    </location>
</feature>
<dbReference type="EMBL" id="CACVKT020003358">
    <property type="protein sequence ID" value="CAC5383342.1"/>
    <property type="molecule type" value="Genomic_DNA"/>
</dbReference>
<sequence>MEAEGDIDILHCGICNNWLENPRYLTCLHSFCENCLEDWIAKTVKPNDNGIECKICKLFTDVSVEDKFDPKTWKEQMPRNNFISSLVEREKVTVPNETENFCRPCFDSDAVKVSATHWCQQCSGLLCSTCANFHKKVKNLASHKLHSVEELKEHPEIISKAFELCEIHPEEKIETYCYSHDEPCCVRCEVHKHRHCDDVIPIDKWVRETQNAQEPSELLQELDRRSEDEKSKQLDVVKCIALNDEITKIRAKIEKHLNKIEKQLRDEISMFMETTENDKNKENSPIRFCKMYLQKLIKSGTSVQLLTSMKRIRILLAKTEKGNDKEPEIIYIKFDEQLLGMLKEIRSFGHLVSDKKKLRNGSEISLNLPVTNNDEKRPPMSTVANSEMSVPESISPVVSPKPARRKEPNDKPKAKHRKNKTGEESPRSDRKSVKREKKKGPPPPRRGQSVKAIDNIAEIERKLKLFVDKHITSVDFEKKKREHIYSYADDDEVFGEDEQYAKVNKNGEQNRAEDTNKNNKPQQQHSNDSNGVIKTRHKRTETVKKKTDPLDPEKEKLNALISSYLRKKEPASKSLSNTKSFYFSTPDIPSIIKEDDNSSINQPNHSEGRGSRTRRKSLQAAMNDEVSEDPDYDQIDYDSPFLDPTYIPMNSPAKQNKDITTKTRKEFAFVDTTKLTDSTVKDSDVSSLNVQSAEFEVYRPESQLKATETNAGKKKEMEKNKNANKKNFFDKAKEKLRFHKKNGKFDVEQSTKDKIFENDPMNDPIYAGTVRKAAHEITPKRRKSSPYEQNFEIIYQGYKETLKDKEENPYETSFQLVSKEKQKEQNEIKEKSGIEKERNTANNTNNEPEEIQVKYFEILDEQTIPLTPETEKNLDSDDKQALKAASGGKRQVQMIGVKLPQVPSREGKRLPVTPPGENQMLVIPSGEIQKPEPPPVGEKRPPMPKGMMPGMSVAFLGELQNRLKTNQTAPDKDSIGLKNTDEYTDNHGNKLNIDGIQTKGSPSASPKPRKRPIGGLKVEDTENTKKEMEQSKSEKKMVPYEARSRNDFNVQSGDTFISGGVFNSNGKVLLIDRNEQKLYIFTCAAECQDVLDFKEKPFDITAVNENVVAVTFPDAKSVDLVDMIEMKTIKSLPVDECCFGITYQIKDLIIRCSESIVIMNLNGIVMRTIRVQTDFEGYLTCHEDRIYYTHKSSLICIDKTGNQIFTFEDPALERAEGLATDFEGNIYVAGIDSNNIWQISGTDGKQSRKIINVLISPKAVAFNETLNRFLVAYDKTNVIIYDLHSSFGSLV</sequence>
<dbReference type="Proteomes" id="UP000507470">
    <property type="component" value="Unassembled WGS sequence"/>
</dbReference>
<name>A0A6J8BHX5_MYTCO</name>
<dbReference type="Pfam" id="PF00097">
    <property type="entry name" value="zf-C3HC4"/>
    <property type="match status" value="1"/>
</dbReference>
<protein>
    <submittedName>
        <fullName evidence="9">TRIM56</fullName>
        <ecNumber evidence="9">2.3.2.27</ecNumber>
    </submittedName>
</protein>
<feature type="compositionally biased region" description="Basic and acidic residues" evidence="6">
    <location>
        <begin position="540"/>
        <end position="557"/>
    </location>
</feature>
<dbReference type="PROSITE" id="PS50119">
    <property type="entry name" value="ZF_BBOX"/>
    <property type="match status" value="1"/>
</dbReference>
<feature type="compositionally biased region" description="Basic and acidic residues" evidence="6">
    <location>
        <begin position="470"/>
        <end position="479"/>
    </location>
</feature>
<dbReference type="CDD" id="cd19776">
    <property type="entry name" value="Bbox2_TRIM25_C-IV"/>
    <property type="match status" value="1"/>
</dbReference>
<dbReference type="GO" id="GO:0061630">
    <property type="term" value="F:ubiquitin protein ligase activity"/>
    <property type="evidence" value="ECO:0007669"/>
    <property type="project" value="UniProtKB-EC"/>
</dbReference>
<feature type="compositionally biased region" description="Basic and acidic residues" evidence="6">
    <location>
        <begin position="420"/>
        <end position="431"/>
    </location>
</feature>
<accession>A0A6J8BHX5</accession>
<dbReference type="InterPro" id="IPR047153">
    <property type="entry name" value="TRIM45/56/19-like"/>
</dbReference>
<dbReference type="InterPro" id="IPR001841">
    <property type="entry name" value="Znf_RING"/>
</dbReference>
<dbReference type="SUPFAM" id="SSF57850">
    <property type="entry name" value="RING/U-box"/>
    <property type="match status" value="1"/>
</dbReference>
<dbReference type="InterPro" id="IPR000315">
    <property type="entry name" value="Znf_B-box"/>
</dbReference>
<proteinExistence type="predicted"/>
<evidence type="ECO:0000256" key="6">
    <source>
        <dbReference type="SAM" id="MobiDB-lite"/>
    </source>
</evidence>
<evidence type="ECO:0000259" key="7">
    <source>
        <dbReference type="PROSITE" id="PS50089"/>
    </source>
</evidence>
<dbReference type="EC" id="2.3.2.27" evidence="9"/>
<feature type="compositionally biased region" description="Basic and acidic residues" evidence="6">
    <location>
        <begin position="970"/>
        <end position="988"/>
    </location>
</feature>
<evidence type="ECO:0000256" key="2">
    <source>
        <dbReference type="ARBA" id="ARBA00022771"/>
    </source>
</evidence>
<dbReference type="SUPFAM" id="SSF101898">
    <property type="entry name" value="NHL repeat"/>
    <property type="match status" value="1"/>
</dbReference>
<feature type="compositionally biased region" description="Polar residues" evidence="6">
    <location>
        <begin position="518"/>
        <end position="532"/>
    </location>
</feature>
<keyword evidence="10" id="KW-1185">Reference proteome</keyword>